<evidence type="ECO:0000256" key="9">
    <source>
        <dbReference type="ARBA" id="ARBA00022679"/>
    </source>
</evidence>
<evidence type="ECO:0000256" key="4">
    <source>
        <dbReference type="ARBA" id="ARBA00006451"/>
    </source>
</evidence>
<evidence type="ECO:0000256" key="10">
    <source>
        <dbReference type="ARBA" id="ARBA00022695"/>
    </source>
</evidence>
<dbReference type="Pfam" id="PF26216">
    <property type="entry name" value="GDPGP1_C"/>
    <property type="match status" value="1"/>
</dbReference>
<dbReference type="GeneID" id="115632309"/>
<evidence type="ECO:0000256" key="5">
    <source>
        <dbReference type="ARBA" id="ARBA00012507"/>
    </source>
</evidence>
<dbReference type="GO" id="GO:0006006">
    <property type="term" value="P:glucose metabolic process"/>
    <property type="evidence" value="ECO:0007669"/>
    <property type="project" value="TreeGrafter"/>
</dbReference>
<accession>A0A6J2UB67</accession>
<keyword evidence="10" id="KW-0548">Nucleotidyltransferase</keyword>
<feature type="domain" description="GDPGP1-like C-terminal" evidence="13">
    <location>
        <begin position="200"/>
        <end position="304"/>
    </location>
</feature>
<dbReference type="PANTHER" id="PTHR20884">
    <property type="entry name" value="GDP-D-GLUCOSE PHOSPHORYLASE 1"/>
    <property type="match status" value="1"/>
</dbReference>
<keyword evidence="12" id="KW-0378">Hydrolase</keyword>
<keyword evidence="15" id="KW-1185">Reference proteome</keyword>
<proteinExistence type="inferred from homology"/>
<evidence type="ECO:0000256" key="1">
    <source>
        <dbReference type="ARBA" id="ARBA00000063"/>
    </source>
</evidence>
<dbReference type="RefSeq" id="XP_030385270.1">
    <property type="nucleotide sequence ID" value="XM_030529410.1"/>
</dbReference>
<evidence type="ECO:0000313" key="16">
    <source>
        <dbReference type="RefSeq" id="XP_030385270.1"/>
    </source>
</evidence>
<keyword evidence="8" id="KW-0344">Guanine-nucleotide releasing factor</keyword>
<feature type="domain" description="GDPGP1-like N-terminal" evidence="14">
    <location>
        <begin position="11"/>
        <end position="165"/>
    </location>
</feature>
<evidence type="ECO:0000256" key="3">
    <source>
        <dbReference type="ARBA" id="ARBA00004496"/>
    </source>
</evidence>
<dbReference type="InterPro" id="IPR058865">
    <property type="entry name" value="GDPGP1_C"/>
</dbReference>
<dbReference type="InterPro" id="IPR058866">
    <property type="entry name" value="GDPGP1_N"/>
</dbReference>
<dbReference type="OrthoDB" id="417175at2759"/>
<comment type="function">
    <text evidence="2">Specific and highly efficient GDP-D-glucose phosphorylase regulating the levels of GDP-D-glucose in cells.</text>
</comment>
<dbReference type="InterPro" id="IPR026506">
    <property type="entry name" value="GDPGP"/>
</dbReference>
<dbReference type="Proteomes" id="UP000504634">
    <property type="component" value="Unplaced"/>
</dbReference>
<keyword evidence="9" id="KW-0808">Transferase</keyword>
<sequence>MTLEKRAQEYLDSLKMVWMQLHSMPGVFSYELNATKARVLSGKCNFYAELNKDRSMKRRLPQTIENLNPKFKPSHFNFNKVNTIEQLMIIEHNDRQVHMIVNKSPITQYHTLICPDVKKNLVQKITAESLLFCITFMRHINDGNIRIGYNSPGALASVNHLHYHLVHMPQDLYIDKVELEHLADGYTYRLSSKLPTEAVCFVFNSNDTKALVREKVENIHRLTEWMCDQNLPHNLFITHDRRDLNKPGKVLVYVFARSKFCVTKDLAHFNVGFCELAGYIPLGDDTKLQSLTEKMVVERVRDISGDAYKSVYGKVKFIVNNSPTALIWEQPFTI</sequence>
<evidence type="ECO:0000256" key="2">
    <source>
        <dbReference type="ARBA" id="ARBA00003049"/>
    </source>
</evidence>
<organism evidence="15 16">
    <name type="scientific">Drosophila lebanonensis</name>
    <name type="common">Fruit fly</name>
    <name type="synonym">Scaptodrosophila lebanonensis</name>
    <dbReference type="NCBI Taxonomy" id="7225"/>
    <lineage>
        <taxon>Eukaryota</taxon>
        <taxon>Metazoa</taxon>
        <taxon>Ecdysozoa</taxon>
        <taxon>Arthropoda</taxon>
        <taxon>Hexapoda</taxon>
        <taxon>Insecta</taxon>
        <taxon>Pterygota</taxon>
        <taxon>Neoptera</taxon>
        <taxon>Endopterygota</taxon>
        <taxon>Diptera</taxon>
        <taxon>Brachycera</taxon>
        <taxon>Muscomorpha</taxon>
        <taxon>Ephydroidea</taxon>
        <taxon>Drosophilidae</taxon>
        <taxon>Scaptodrosophila</taxon>
    </lineage>
</organism>
<dbReference type="GO" id="GO:0005085">
    <property type="term" value="F:guanyl-nucleotide exchange factor activity"/>
    <property type="evidence" value="ECO:0007669"/>
    <property type="project" value="UniProtKB-KW"/>
</dbReference>
<evidence type="ECO:0000256" key="7">
    <source>
        <dbReference type="ARBA" id="ARBA00022490"/>
    </source>
</evidence>
<comment type="subcellular location">
    <subcellularLocation>
        <location evidence="3">Cytoplasm</location>
    </subcellularLocation>
</comment>
<protein>
    <recommendedName>
        <fullName evidence="6">GDP-D-glucose phosphorylase 1</fullName>
        <ecNumber evidence="5">2.7.7.78</ecNumber>
    </recommendedName>
</protein>
<keyword evidence="11" id="KW-0547">Nucleotide-binding</keyword>
<evidence type="ECO:0000256" key="8">
    <source>
        <dbReference type="ARBA" id="ARBA00022658"/>
    </source>
</evidence>
<dbReference type="GO" id="GO:0016787">
    <property type="term" value="F:hydrolase activity"/>
    <property type="evidence" value="ECO:0007669"/>
    <property type="project" value="UniProtKB-KW"/>
</dbReference>
<dbReference type="EC" id="2.7.7.78" evidence="5"/>
<reference evidence="16" key="1">
    <citation type="submission" date="2025-08" db="UniProtKB">
        <authorList>
            <consortium name="RefSeq"/>
        </authorList>
    </citation>
    <scope>IDENTIFICATION</scope>
    <source>
        <strain evidence="16">11010-0011.00</strain>
        <tissue evidence="16">Whole body</tissue>
    </source>
</reference>
<dbReference type="PANTHER" id="PTHR20884:SF8">
    <property type="entry name" value="GDP-D-GLUCOSE PHOSPHORYLASE 1"/>
    <property type="match status" value="1"/>
</dbReference>
<dbReference type="Pfam" id="PF26217">
    <property type="entry name" value="GDPGP1_N"/>
    <property type="match status" value="1"/>
</dbReference>
<comment type="catalytic activity">
    <reaction evidence="1">
        <text>GDP-alpha-D-glucose + phosphate = alpha-D-glucose 1-phosphate + GDP + H(+)</text>
        <dbReference type="Rhea" id="RHEA:30387"/>
        <dbReference type="ChEBI" id="CHEBI:15378"/>
        <dbReference type="ChEBI" id="CHEBI:43474"/>
        <dbReference type="ChEBI" id="CHEBI:58189"/>
        <dbReference type="ChEBI" id="CHEBI:58601"/>
        <dbReference type="ChEBI" id="CHEBI:62230"/>
        <dbReference type="EC" id="2.7.7.78"/>
    </reaction>
</comment>
<evidence type="ECO:0000259" key="14">
    <source>
        <dbReference type="Pfam" id="PF26217"/>
    </source>
</evidence>
<dbReference type="GO" id="GO:0005737">
    <property type="term" value="C:cytoplasm"/>
    <property type="evidence" value="ECO:0007669"/>
    <property type="project" value="UniProtKB-SubCell"/>
</dbReference>
<dbReference type="AlphaFoldDB" id="A0A6J2UB67"/>
<keyword evidence="7" id="KW-0963">Cytoplasm</keyword>
<dbReference type="InterPro" id="IPR036265">
    <property type="entry name" value="HIT-like_sf"/>
</dbReference>
<dbReference type="GO" id="GO:0080048">
    <property type="term" value="F:GDP-D-glucose phosphorylase activity"/>
    <property type="evidence" value="ECO:0007669"/>
    <property type="project" value="UniProtKB-EC"/>
</dbReference>
<evidence type="ECO:0000256" key="11">
    <source>
        <dbReference type="ARBA" id="ARBA00022741"/>
    </source>
</evidence>
<comment type="similarity">
    <text evidence="4">Belongs to the GDPGP1 family.</text>
</comment>
<name>A0A6J2UB67_DROLE</name>
<dbReference type="GO" id="GO:0000166">
    <property type="term" value="F:nucleotide binding"/>
    <property type="evidence" value="ECO:0007669"/>
    <property type="project" value="UniProtKB-KW"/>
</dbReference>
<evidence type="ECO:0000256" key="6">
    <source>
        <dbReference type="ARBA" id="ARBA00018857"/>
    </source>
</evidence>
<dbReference type="SUPFAM" id="SSF54197">
    <property type="entry name" value="HIT-like"/>
    <property type="match status" value="1"/>
</dbReference>
<dbReference type="Gene3D" id="3.30.428.10">
    <property type="entry name" value="HIT-like"/>
    <property type="match status" value="1"/>
</dbReference>
<evidence type="ECO:0000259" key="13">
    <source>
        <dbReference type="Pfam" id="PF26216"/>
    </source>
</evidence>
<evidence type="ECO:0000313" key="15">
    <source>
        <dbReference type="Proteomes" id="UP000504634"/>
    </source>
</evidence>
<evidence type="ECO:0000256" key="12">
    <source>
        <dbReference type="ARBA" id="ARBA00022801"/>
    </source>
</evidence>
<gene>
    <name evidence="16" type="primary">LOC115632309</name>
</gene>